<reference evidence="1 2" key="1">
    <citation type="journal article" date="2012" name="J. Bacteriol.">
        <title>Complete genome sequence of the anaerobic perchlorate-reducing bacterium Azospira suillum strain PS.</title>
        <authorList>
            <person name="Byrne-Bailey K.G."/>
            <person name="Coates J.D."/>
        </authorList>
    </citation>
    <scope>NUCLEOTIDE SEQUENCE [LARGE SCALE GENOMIC DNA]</scope>
    <source>
        <strain evidence="2">ATCC BAA-33 / DSM 13638 / PS</strain>
    </source>
</reference>
<organism evidence="1 2">
    <name type="scientific">Azospira oryzae (strain ATCC BAA-33 / DSM 13638 / PS)</name>
    <name type="common">Dechlorosoma suillum</name>
    <dbReference type="NCBI Taxonomy" id="640081"/>
    <lineage>
        <taxon>Bacteria</taxon>
        <taxon>Pseudomonadati</taxon>
        <taxon>Pseudomonadota</taxon>
        <taxon>Betaproteobacteria</taxon>
        <taxon>Rhodocyclales</taxon>
        <taxon>Rhodocyclaceae</taxon>
        <taxon>Azospira</taxon>
    </lineage>
</organism>
<dbReference type="OrthoDB" id="8592519at2"/>
<evidence type="ECO:0000313" key="1">
    <source>
        <dbReference type="EMBL" id="AEV26392.1"/>
    </source>
</evidence>
<evidence type="ECO:0000313" key="2">
    <source>
        <dbReference type="Proteomes" id="UP000005633"/>
    </source>
</evidence>
<dbReference type="RefSeq" id="WP_014237088.1">
    <property type="nucleotide sequence ID" value="NC_016616.1"/>
</dbReference>
<dbReference type="STRING" id="640081.Dsui_2021"/>
<name>G8QII0_AZOOP</name>
<sequence length="295" mass="33067">MLTPSQQKTAMFIATIAAAIFGGIQLWPAFASLYKIDPAPTPTNTAVAPGGIAIAGGTIGALPSNGGTPMQVTINNGDPIALEFLKREIIGHEQQRQVAQTLEAKLADTEQSLRAWQFWYFRSAHPMVVEMLRDLATLQNYLVRKDVFDARWASTIQIPETRRIYINDVLLRYEWALEQGGMLRVTERGISLLRQSGLYVTPYVAERVVSPSFDCGRADKWYEKLICSDAELATLDVEMVRLFRQLQSRSGSDEQVINASQVDWRNRVRNVCPDRTCLVVSYSERIKQLRSAGAQ</sequence>
<dbReference type="GO" id="GO:0005576">
    <property type="term" value="C:extracellular region"/>
    <property type="evidence" value="ECO:0007669"/>
    <property type="project" value="TreeGrafter"/>
</dbReference>
<accession>G8QII0</accession>
<dbReference type="InterPro" id="IPR052755">
    <property type="entry name" value="Lysozyme_Inhibitor_LprI"/>
</dbReference>
<protein>
    <submittedName>
        <fullName evidence="1">Uncharacterized protein conserved in bacteria, putative lipoprotein</fullName>
    </submittedName>
</protein>
<gene>
    <name evidence="1" type="ordered locus">Dsui_2021</name>
</gene>
<dbReference type="AlphaFoldDB" id="G8QII0"/>
<keyword evidence="1" id="KW-0449">Lipoprotein</keyword>
<proteinExistence type="predicted"/>
<dbReference type="eggNOG" id="COG4461">
    <property type="taxonomic scope" value="Bacteria"/>
</dbReference>
<dbReference type="KEGG" id="dsu:Dsui_2021"/>
<dbReference type="HOGENOM" id="CLU_942164_0_0_4"/>
<dbReference type="Proteomes" id="UP000005633">
    <property type="component" value="Chromosome"/>
</dbReference>
<dbReference type="PANTHER" id="PTHR37549">
    <property type="entry name" value="LIPOPROTEIN LPRI"/>
    <property type="match status" value="1"/>
</dbReference>
<dbReference type="EMBL" id="CP003153">
    <property type="protein sequence ID" value="AEV26392.1"/>
    <property type="molecule type" value="Genomic_DNA"/>
</dbReference>
<dbReference type="PANTHER" id="PTHR37549:SF1">
    <property type="entry name" value="LIPOPROTEIN LPRI"/>
    <property type="match status" value="1"/>
</dbReference>